<keyword evidence="2" id="KW-0255">Endonuclease</keyword>
<sequence>MSVSILRINTAGRAIEWLSWQAAVCLHARDLVSWTYGEEIMAVKGGYCRLTGQQSALTLNSIIACRGKVIDPGRSHPPLTNKALFRRDQHVCLYCGRLCIDAELSRDHVKPLSRGGLNCWTNVVSACRRCNARKGNAEIETLGIQLLALPYMPNHAEYLALSHSGRILGDQMLFLKRQFPAQSRLLPENQHALRNLLQNPRSPSQ</sequence>
<keyword evidence="2" id="KW-0378">Hydrolase</keyword>
<name>A0A972VXD0_9GAMM</name>
<dbReference type="EMBL" id="JABMOJ010000250">
    <property type="protein sequence ID" value="NQV65049.1"/>
    <property type="molecule type" value="Genomic_DNA"/>
</dbReference>
<dbReference type="PANTHER" id="PTHR33877:SF2">
    <property type="entry name" value="OS07G0170200 PROTEIN"/>
    <property type="match status" value="1"/>
</dbReference>
<evidence type="ECO:0000259" key="1">
    <source>
        <dbReference type="SMART" id="SM00507"/>
    </source>
</evidence>
<comment type="caution">
    <text evidence="2">The sequence shown here is derived from an EMBL/GenBank/DDBJ whole genome shotgun (WGS) entry which is preliminary data.</text>
</comment>
<dbReference type="SMART" id="SM00507">
    <property type="entry name" value="HNHc"/>
    <property type="match status" value="1"/>
</dbReference>
<gene>
    <name evidence="2" type="ORF">HQ497_06780</name>
</gene>
<evidence type="ECO:0000313" key="3">
    <source>
        <dbReference type="Proteomes" id="UP000754644"/>
    </source>
</evidence>
<feature type="domain" description="HNH nuclease" evidence="1">
    <location>
        <begin position="79"/>
        <end position="132"/>
    </location>
</feature>
<accession>A0A972VXD0</accession>
<dbReference type="AlphaFoldDB" id="A0A972VXD0"/>
<organism evidence="2 3">
    <name type="scientific">SAR86 cluster bacterium</name>
    <dbReference type="NCBI Taxonomy" id="2030880"/>
    <lineage>
        <taxon>Bacteria</taxon>
        <taxon>Pseudomonadati</taxon>
        <taxon>Pseudomonadota</taxon>
        <taxon>Gammaproteobacteria</taxon>
        <taxon>SAR86 cluster</taxon>
    </lineage>
</organism>
<keyword evidence="2" id="KW-0540">Nuclease</keyword>
<dbReference type="CDD" id="cd00085">
    <property type="entry name" value="HNHc"/>
    <property type="match status" value="1"/>
</dbReference>
<protein>
    <submittedName>
        <fullName evidence="2">HNH endonuclease</fullName>
    </submittedName>
</protein>
<dbReference type="InterPro" id="IPR052892">
    <property type="entry name" value="NA-targeting_endonuclease"/>
</dbReference>
<proteinExistence type="predicted"/>
<dbReference type="Gene3D" id="1.10.30.50">
    <property type="match status" value="1"/>
</dbReference>
<dbReference type="InterPro" id="IPR029471">
    <property type="entry name" value="HNH_5"/>
</dbReference>
<reference evidence="2" key="1">
    <citation type="submission" date="2020-05" db="EMBL/GenBank/DDBJ databases">
        <title>Sulfur intermediates as new biogeochemical hubs in an aquatic model microbial ecosystem.</title>
        <authorList>
            <person name="Vigneron A."/>
        </authorList>
    </citation>
    <scope>NUCLEOTIDE SEQUENCE</scope>
    <source>
        <strain evidence="2">Bin.250</strain>
    </source>
</reference>
<dbReference type="PANTHER" id="PTHR33877">
    <property type="entry name" value="SLL1193 PROTEIN"/>
    <property type="match status" value="1"/>
</dbReference>
<dbReference type="Proteomes" id="UP000754644">
    <property type="component" value="Unassembled WGS sequence"/>
</dbReference>
<dbReference type="GO" id="GO:0004519">
    <property type="term" value="F:endonuclease activity"/>
    <property type="evidence" value="ECO:0007669"/>
    <property type="project" value="UniProtKB-KW"/>
</dbReference>
<evidence type="ECO:0000313" key="2">
    <source>
        <dbReference type="EMBL" id="NQV65049.1"/>
    </source>
</evidence>
<dbReference type="InterPro" id="IPR003615">
    <property type="entry name" value="HNH_nuc"/>
</dbReference>
<dbReference type="Pfam" id="PF14279">
    <property type="entry name" value="HNH_5"/>
    <property type="match status" value="1"/>
</dbReference>